<sequence>MNAVEILTAMAQLPYYHQNLEELRKELGLEHLKHLPLRPPHRQKQRGNYVRSYVLSNLRIQMKGVRPLVRWNLVALWDCLPVELITAIYELLHPIDLYHAIRSTKKIRSFLLEKNSAPIWRKSFLNHSDIPFYPNDVSPPKWVSLMFGPATCDDCGLDNSLVDYAFRWRKCDDCAVSFFCSNETFASLWLPLCYQDYFFARRQYTSGHSMDYYDYEGDLNHYKRMNALEPILKDFPDQVDTLWSLALRTNRTESLIYPREVYNCSLLRYSASQAQSVAARMRKHLERMRSGDPVAIIKYLSFSSDVQAANLQRIQHAQLCNSWAVSIQVYSQNAFASLVPAFRTLCTEALLQRGYDRRDVAPKTRSFNSVMCYEDWANISDIKLNKTKLRKILPQLESGVVARQRLRLEEEFVARLKARQAKVRLFYSVARKTNFIPEVHQYLPERDEDIFRLQPFANYIENPAETVTELPIDSVRQTLDSIYMYMSRTHEPLFKTLFNLILNAGVLPANVSYESEPGNFARLAMAVFECCGSALVGWEEVGAHVCLDGFSYMDGGISPFLVRFSNAGFQALKSLAELLHLDSVESLLAKDLDASNRRFVCKTCSFDRYSVICRRFSFRAMSWRECLCHVVKNQTLPLQDQHDVMFDILSSALTESILQNEFISDRDCQNAKSYGKSRHKSCRLHNERYVGRRILMAIELKERYRCLRCPASPECCDFKLWDSMAASEEYNLLYHLIYEHHIEYDNLVEGVDWIKIGAVKDDKWVQERIHVQDIYDPDRLQNDIHRIGAILNTVCNHIMM</sequence>
<evidence type="ECO:0000313" key="1">
    <source>
        <dbReference type="EMBL" id="KAF9486252.1"/>
    </source>
</evidence>
<dbReference type="Proteomes" id="UP000807469">
    <property type="component" value="Unassembled WGS sequence"/>
</dbReference>
<comment type="caution">
    <text evidence="1">The sequence shown here is derived from an EMBL/GenBank/DDBJ whole genome shotgun (WGS) entry which is preliminary data.</text>
</comment>
<dbReference type="AlphaFoldDB" id="A0A9P5ZDH5"/>
<protein>
    <recommendedName>
        <fullName evidence="3">F-box domain-containing protein</fullName>
    </recommendedName>
</protein>
<dbReference type="EMBL" id="MU155131">
    <property type="protein sequence ID" value="KAF9486252.1"/>
    <property type="molecule type" value="Genomic_DNA"/>
</dbReference>
<dbReference type="OrthoDB" id="2823912at2759"/>
<accession>A0A9P5ZDH5</accession>
<keyword evidence="2" id="KW-1185">Reference proteome</keyword>
<evidence type="ECO:0000313" key="2">
    <source>
        <dbReference type="Proteomes" id="UP000807469"/>
    </source>
</evidence>
<evidence type="ECO:0008006" key="3">
    <source>
        <dbReference type="Google" id="ProtNLM"/>
    </source>
</evidence>
<name>A0A9P5ZDH5_9AGAR</name>
<organism evidence="1 2">
    <name type="scientific">Pholiota conissans</name>
    <dbReference type="NCBI Taxonomy" id="109636"/>
    <lineage>
        <taxon>Eukaryota</taxon>
        <taxon>Fungi</taxon>
        <taxon>Dikarya</taxon>
        <taxon>Basidiomycota</taxon>
        <taxon>Agaricomycotina</taxon>
        <taxon>Agaricomycetes</taxon>
        <taxon>Agaricomycetidae</taxon>
        <taxon>Agaricales</taxon>
        <taxon>Agaricineae</taxon>
        <taxon>Strophariaceae</taxon>
        <taxon>Pholiota</taxon>
    </lineage>
</organism>
<reference evidence="1" key="1">
    <citation type="submission" date="2020-11" db="EMBL/GenBank/DDBJ databases">
        <authorList>
            <consortium name="DOE Joint Genome Institute"/>
            <person name="Ahrendt S."/>
            <person name="Riley R."/>
            <person name="Andreopoulos W."/>
            <person name="Labutti K."/>
            <person name="Pangilinan J."/>
            <person name="Ruiz-Duenas F.J."/>
            <person name="Barrasa J.M."/>
            <person name="Sanchez-Garcia M."/>
            <person name="Camarero S."/>
            <person name="Miyauchi S."/>
            <person name="Serrano A."/>
            <person name="Linde D."/>
            <person name="Babiker R."/>
            <person name="Drula E."/>
            <person name="Ayuso-Fernandez I."/>
            <person name="Pacheco R."/>
            <person name="Padilla G."/>
            <person name="Ferreira P."/>
            <person name="Barriuso J."/>
            <person name="Kellner H."/>
            <person name="Castanera R."/>
            <person name="Alfaro M."/>
            <person name="Ramirez L."/>
            <person name="Pisabarro A.G."/>
            <person name="Kuo A."/>
            <person name="Tritt A."/>
            <person name="Lipzen A."/>
            <person name="He G."/>
            <person name="Yan M."/>
            <person name="Ng V."/>
            <person name="Cullen D."/>
            <person name="Martin F."/>
            <person name="Rosso M.-N."/>
            <person name="Henrissat B."/>
            <person name="Hibbett D."/>
            <person name="Martinez A.T."/>
            <person name="Grigoriev I.V."/>
        </authorList>
    </citation>
    <scope>NUCLEOTIDE SEQUENCE</scope>
    <source>
        <strain evidence="1">CIRM-BRFM 674</strain>
    </source>
</reference>
<gene>
    <name evidence="1" type="ORF">BDN70DRAFT_239864</name>
</gene>
<proteinExistence type="predicted"/>